<dbReference type="Proteomes" id="UP000621266">
    <property type="component" value="Unassembled WGS sequence"/>
</dbReference>
<organism evidence="1 3">
    <name type="scientific">Streptomyces lycii</name>
    <dbReference type="NCBI Taxonomy" id="2654337"/>
    <lineage>
        <taxon>Bacteria</taxon>
        <taxon>Bacillati</taxon>
        <taxon>Actinomycetota</taxon>
        <taxon>Actinomycetes</taxon>
        <taxon>Kitasatosporales</taxon>
        <taxon>Streptomycetaceae</taxon>
        <taxon>Streptomyces</taxon>
    </lineage>
</organism>
<evidence type="ECO:0000313" key="1">
    <source>
        <dbReference type="EMBL" id="KAF4405492.1"/>
    </source>
</evidence>
<comment type="caution">
    <text evidence="1">The sequence shown here is derived from an EMBL/GenBank/DDBJ whole genome shotgun (WGS) entry which is preliminary data.</text>
</comment>
<evidence type="ECO:0000313" key="2">
    <source>
        <dbReference type="EMBL" id="KAF4405493.1"/>
    </source>
</evidence>
<gene>
    <name evidence="1" type="ORF">GCU69_30065</name>
    <name evidence="2" type="ORF">GCU69_30070</name>
</gene>
<keyword evidence="3" id="KW-1185">Reference proteome</keyword>
<name>A0ABQ7F9S8_9ACTN</name>
<dbReference type="EMBL" id="WHPN01000418">
    <property type="protein sequence ID" value="KAF4405493.1"/>
    <property type="molecule type" value="Genomic_DNA"/>
</dbReference>
<sequence length="50" mass="5437">MTLDLEALQELRATEESGGLADCCPLPDWLYPTSCCEMTVITCFGCTFTG</sequence>
<dbReference type="NCBIfam" id="NF038157">
    <property type="entry name" value="lanti_ALQxL"/>
    <property type="match status" value="1"/>
</dbReference>
<accession>A0ABQ7F9S8</accession>
<reference evidence="1 3" key="1">
    <citation type="submission" date="2019-10" db="EMBL/GenBank/DDBJ databases">
        <title>Streptomyces tenebrisbrunneis sp.nov., an endogenous actinomycete isolated from of Lycium ruthenicum.</title>
        <authorList>
            <person name="Ma L."/>
        </authorList>
    </citation>
    <scope>NUCLEOTIDE SEQUENCE [LARGE SCALE GENOMIC DNA]</scope>
    <source>
        <strain evidence="1 3">TRM 66187</strain>
    </source>
</reference>
<evidence type="ECO:0000313" key="3">
    <source>
        <dbReference type="Proteomes" id="UP000621266"/>
    </source>
</evidence>
<dbReference type="EMBL" id="WHPN01000418">
    <property type="protein sequence ID" value="KAF4405492.1"/>
    <property type="molecule type" value="Genomic_DNA"/>
</dbReference>
<protein>
    <recommendedName>
        <fullName evidence="4">Lantibiotic</fullName>
    </recommendedName>
</protein>
<evidence type="ECO:0008006" key="4">
    <source>
        <dbReference type="Google" id="ProtNLM"/>
    </source>
</evidence>
<proteinExistence type="predicted"/>